<evidence type="ECO:0000256" key="1">
    <source>
        <dbReference type="ARBA" id="ARBA00004496"/>
    </source>
</evidence>
<keyword evidence="6" id="KW-0805">Transcription regulation</keyword>
<dbReference type="STRING" id="48256.CLHUN_08850"/>
<dbReference type="PANTHER" id="PTHR42713:SF3">
    <property type="entry name" value="TRANSCRIPTIONAL REGULATORY PROTEIN HPTR"/>
    <property type="match status" value="1"/>
</dbReference>
<feature type="modified residue" description="4-aspartylphosphate" evidence="10">
    <location>
        <position position="56"/>
    </location>
</feature>
<evidence type="ECO:0000256" key="9">
    <source>
        <dbReference type="ARBA" id="ARBA00024867"/>
    </source>
</evidence>
<comment type="function">
    <text evidence="9">May play the central regulatory role in sporulation. It may be an element of the effector pathway responsible for the activation of sporulation genes in response to nutritional stress. Spo0A may act in concert with spo0H (a sigma factor) to control the expression of some genes that are critical to the sporulation process.</text>
</comment>
<dbReference type="OrthoDB" id="9794370at2"/>
<keyword evidence="3" id="KW-0963">Cytoplasm</keyword>
<evidence type="ECO:0000259" key="12">
    <source>
        <dbReference type="PROSITE" id="PS50110"/>
    </source>
</evidence>
<dbReference type="InterPro" id="IPR009057">
    <property type="entry name" value="Homeodomain-like_sf"/>
</dbReference>
<dbReference type="Gene3D" id="3.40.50.2300">
    <property type="match status" value="1"/>
</dbReference>
<evidence type="ECO:0000256" key="6">
    <source>
        <dbReference type="ARBA" id="ARBA00023015"/>
    </source>
</evidence>
<keyword evidence="4 10" id="KW-0597">Phosphoprotein</keyword>
<dbReference type="InterPro" id="IPR001789">
    <property type="entry name" value="Sig_transdc_resp-reg_receiver"/>
</dbReference>
<reference evidence="13 14" key="1">
    <citation type="submission" date="2017-03" db="EMBL/GenBank/DDBJ databases">
        <title>Genome sequence of Clostridium hungatei DSM 14427.</title>
        <authorList>
            <person name="Poehlein A."/>
            <person name="Daniel R."/>
        </authorList>
    </citation>
    <scope>NUCLEOTIDE SEQUENCE [LARGE SCALE GENOMIC DNA]</scope>
    <source>
        <strain evidence="13 14">DSM 14427</strain>
    </source>
</reference>
<dbReference type="PANTHER" id="PTHR42713">
    <property type="entry name" value="HISTIDINE KINASE-RELATED"/>
    <property type="match status" value="1"/>
</dbReference>
<comment type="caution">
    <text evidence="13">The sequence shown here is derived from an EMBL/GenBank/DDBJ whole genome shotgun (WGS) entry which is preliminary data.</text>
</comment>
<dbReference type="PROSITE" id="PS50110">
    <property type="entry name" value="RESPONSE_REGULATORY"/>
    <property type="match status" value="1"/>
</dbReference>
<dbReference type="SMART" id="SM00342">
    <property type="entry name" value="HTH_ARAC"/>
    <property type="match status" value="1"/>
</dbReference>
<evidence type="ECO:0000256" key="5">
    <source>
        <dbReference type="ARBA" id="ARBA00023012"/>
    </source>
</evidence>
<proteinExistence type="predicted"/>
<evidence type="ECO:0000256" key="7">
    <source>
        <dbReference type="ARBA" id="ARBA00023125"/>
    </source>
</evidence>
<name>A0A1V4SNT0_RUMHU</name>
<organism evidence="13 14">
    <name type="scientific">Ruminiclostridium hungatei</name>
    <name type="common">Clostridium hungatei</name>
    <dbReference type="NCBI Taxonomy" id="48256"/>
    <lineage>
        <taxon>Bacteria</taxon>
        <taxon>Bacillati</taxon>
        <taxon>Bacillota</taxon>
        <taxon>Clostridia</taxon>
        <taxon>Eubacteriales</taxon>
        <taxon>Oscillospiraceae</taxon>
        <taxon>Ruminiclostridium</taxon>
    </lineage>
</organism>
<dbReference type="Pfam" id="PF12833">
    <property type="entry name" value="HTH_18"/>
    <property type="match status" value="1"/>
</dbReference>
<evidence type="ECO:0000256" key="10">
    <source>
        <dbReference type="PROSITE-ProRule" id="PRU00169"/>
    </source>
</evidence>
<dbReference type="GO" id="GO:0043565">
    <property type="term" value="F:sequence-specific DNA binding"/>
    <property type="evidence" value="ECO:0007669"/>
    <property type="project" value="InterPro"/>
</dbReference>
<dbReference type="InterPro" id="IPR011006">
    <property type="entry name" value="CheY-like_superfamily"/>
</dbReference>
<evidence type="ECO:0000256" key="3">
    <source>
        <dbReference type="ARBA" id="ARBA00022490"/>
    </source>
</evidence>
<keyword evidence="14" id="KW-1185">Reference proteome</keyword>
<dbReference type="GO" id="GO:0000160">
    <property type="term" value="P:phosphorelay signal transduction system"/>
    <property type="evidence" value="ECO:0007669"/>
    <property type="project" value="UniProtKB-KW"/>
</dbReference>
<dbReference type="SUPFAM" id="SSF52172">
    <property type="entry name" value="CheY-like"/>
    <property type="match status" value="1"/>
</dbReference>
<dbReference type="RefSeq" id="WP_080063339.1">
    <property type="nucleotide sequence ID" value="NZ_MZGX01000004.1"/>
</dbReference>
<comment type="subcellular location">
    <subcellularLocation>
        <location evidence="1">Cytoplasm</location>
    </subcellularLocation>
</comment>
<feature type="domain" description="HTH araC/xylS-type" evidence="11">
    <location>
        <begin position="264"/>
        <end position="362"/>
    </location>
</feature>
<dbReference type="InterPro" id="IPR051552">
    <property type="entry name" value="HptR"/>
</dbReference>
<dbReference type="InterPro" id="IPR018060">
    <property type="entry name" value="HTH_AraC"/>
</dbReference>
<feature type="domain" description="Response regulatory" evidence="12">
    <location>
        <begin position="3"/>
        <end position="121"/>
    </location>
</feature>
<dbReference type="SUPFAM" id="SSF46689">
    <property type="entry name" value="Homeodomain-like"/>
    <property type="match status" value="2"/>
</dbReference>
<dbReference type="CDD" id="cd17536">
    <property type="entry name" value="REC_YesN-like"/>
    <property type="match status" value="1"/>
</dbReference>
<dbReference type="AlphaFoldDB" id="A0A1V4SNT0"/>
<accession>A0A1V4SNT0</accession>
<dbReference type="PROSITE" id="PS01124">
    <property type="entry name" value="HTH_ARAC_FAMILY_2"/>
    <property type="match status" value="1"/>
</dbReference>
<evidence type="ECO:0000313" key="13">
    <source>
        <dbReference type="EMBL" id="OPX45510.1"/>
    </source>
</evidence>
<gene>
    <name evidence="13" type="ORF">CLHUN_08850</name>
</gene>
<evidence type="ECO:0000256" key="2">
    <source>
        <dbReference type="ARBA" id="ARBA00018672"/>
    </source>
</evidence>
<evidence type="ECO:0000256" key="8">
    <source>
        <dbReference type="ARBA" id="ARBA00023163"/>
    </source>
</evidence>
<dbReference type="GO" id="GO:0005737">
    <property type="term" value="C:cytoplasm"/>
    <property type="evidence" value="ECO:0007669"/>
    <property type="project" value="UniProtKB-SubCell"/>
</dbReference>
<evidence type="ECO:0000259" key="11">
    <source>
        <dbReference type="PROSITE" id="PS01124"/>
    </source>
</evidence>
<evidence type="ECO:0000313" key="14">
    <source>
        <dbReference type="Proteomes" id="UP000191554"/>
    </source>
</evidence>
<keyword evidence="5" id="KW-0902">Two-component regulatory system</keyword>
<dbReference type="Gene3D" id="1.10.10.60">
    <property type="entry name" value="Homeodomain-like"/>
    <property type="match status" value="2"/>
</dbReference>
<keyword evidence="7" id="KW-0238">DNA-binding</keyword>
<keyword evidence="8" id="KW-0804">Transcription</keyword>
<protein>
    <recommendedName>
        <fullName evidence="2">Stage 0 sporulation protein A homolog</fullName>
    </recommendedName>
</protein>
<dbReference type="Proteomes" id="UP000191554">
    <property type="component" value="Unassembled WGS sequence"/>
</dbReference>
<dbReference type="Pfam" id="PF00072">
    <property type="entry name" value="Response_reg"/>
    <property type="match status" value="1"/>
</dbReference>
<evidence type="ECO:0000256" key="4">
    <source>
        <dbReference type="ARBA" id="ARBA00022553"/>
    </source>
</evidence>
<sequence length="365" mass="42445">MLKVMLVDDVEIVRIEMKRMPVWGEKSGFEVVCEAKNGEEALEKLEKQEVDMVITDIRMPKLDGMELLNEIVANRLCSCVVLLSDISEFSYARQGMILGAFDYIPKPADEEELLKLLKRAYEHIIDEKKENERVKKLEEVFEEKIGEFFQGVDIKEIAALIQSRDEKAIDKIRHTVKRIGANLDYNLLKAEGAMKKGIPLVISSLLLENPWLEKYINTSVLNNLTTRQFSGFDELLDYIMRDVTYIFNIFQALQLGYHEKGIVWEMCNYILQNIDEGLSLQTVAERLYMNRTYISEVFKQKTGISFTEYLTRVKMERAKKLLEAEEVKVYEVAEVLGYKDSEYFGKIFKKYAGKSITEFKQVNRQ</sequence>
<dbReference type="SMART" id="SM00448">
    <property type="entry name" value="REC"/>
    <property type="match status" value="1"/>
</dbReference>
<dbReference type="GO" id="GO:0003700">
    <property type="term" value="F:DNA-binding transcription factor activity"/>
    <property type="evidence" value="ECO:0007669"/>
    <property type="project" value="InterPro"/>
</dbReference>
<dbReference type="EMBL" id="MZGX01000004">
    <property type="protein sequence ID" value="OPX45510.1"/>
    <property type="molecule type" value="Genomic_DNA"/>
</dbReference>